<evidence type="ECO:0000256" key="1">
    <source>
        <dbReference type="SAM" id="SignalP"/>
    </source>
</evidence>
<evidence type="ECO:0000313" key="3">
    <source>
        <dbReference type="Proteomes" id="UP000179237"/>
    </source>
</evidence>
<feature type="chain" id="PRO_5009518641" evidence="1">
    <location>
        <begin position="23"/>
        <end position="77"/>
    </location>
</feature>
<dbReference type="AlphaFoldDB" id="A0A1F5FVF6"/>
<feature type="signal peptide" evidence="1">
    <location>
        <begin position="1"/>
        <end position="22"/>
    </location>
</feature>
<comment type="caution">
    <text evidence="2">The sequence shown here is derived from an EMBL/GenBank/DDBJ whole genome shotgun (WGS) entry which is preliminary data.</text>
</comment>
<reference evidence="2 3" key="1">
    <citation type="journal article" date="2016" name="Nat. Commun.">
        <title>Thousands of microbial genomes shed light on interconnected biogeochemical processes in an aquifer system.</title>
        <authorList>
            <person name="Anantharaman K."/>
            <person name="Brown C.T."/>
            <person name="Hug L.A."/>
            <person name="Sharon I."/>
            <person name="Castelle C.J."/>
            <person name="Probst A.J."/>
            <person name="Thomas B.C."/>
            <person name="Singh A."/>
            <person name="Wilkins M.J."/>
            <person name="Karaoz U."/>
            <person name="Brodie E.L."/>
            <person name="Williams K.H."/>
            <person name="Hubbard S.S."/>
            <person name="Banfield J.F."/>
        </authorList>
    </citation>
    <scope>NUCLEOTIDE SEQUENCE [LARGE SCALE GENOMIC DNA]</scope>
</reference>
<dbReference type="EMBL" id="MFAQ01000012">
    <property type="protein sequence ID" value="OGD83599.1"/>
    <property type="molecule type" value="Genomic_DNA"/>
</dbReference>
<keyword evidence="1" id="KW-0732">Signal</keyword>
<sequence length="77" mass="8446">MKNNFKKVSLLLLSSVFFSACSLNSLLNTEVKTDTPNNTQVTPSSTPTISQDNSMDTIEAELKATTIVEEDFSDLDD</sequence>
<dbReference type="PROSITE" id="PS51257">
    <property type="entry name" value="PROKAR_LIPOPROTEIN"/>
    <property type="match status" value="1"/>
</dbReference>
<organism evidence="2 3">
    <name type="scientific">Candidatus Collierbacteria bacterium RIFOXYD1_FULL_40_9</name>
    <dbReference type="NCBI Taxonomy" id="1817731"/>
    <lineage>
        <taxon>Bacteria</taxon>
        <taxon>Candidatus Collieribacteriota</taxon>
    </lineage>
</organism>
<accession>A0A1F5FVF6</accession>
<dbReference type="Proteomes" id="UP000179237">
    <property type="component" value="Unassembled WGS sequence"/>
</dbReference>
<name>A0A1F5FVF6_9BACT</name>
<proteinExistence type="predicted"/>
<protein>
    <submittedName>
        <fullName evidence="2">Uncharacterized protein</fullName>
    </submittedName>
</protein>
<evidence type="ECO:0000313" key="2">
    <source>
        <dbReference type="EMBL" id="OGD83599.1"/>
    </source>
</evidence>
<gene>
    <name evidence="2" type="ORF">A2572_04865</name>
</gene>